<accession>A0ABZ0S8P5</accession>
<feature type="domain" description="IraD/Gp25-like" evidence="1">
    <location>
        <begin position="2"/>
        <end position="81"/>
    </location>
</feature>
<dbReference type="InterPro" id="IPR017737">
    <property type="entry name" value="TssE1-like"/>
</dbReference>
<organism evidence="2 3">
    <name type="scientific">Thiorhodovibrio winogradskyi</name>
    <dbReference type="NCBI Taxonomy" id="77007"/>
    <lineage>
        <taxon>Bacteria</taxon>
        <taxon>Pseudomonadati</taxon>
        <taxon>Pseudomonadota</taxon>
        <taxon>Gammaproteobacteria</taxon>
        <taxon>Chromatiales</taxon>
        <taxon>Chromatiaceae</taxon>
        <taxon>Thiorhodovibrio</taxon>
    </lineage>
</organism>
<dbReference type="Gene3D" id="3.10.450.40">
    <property type="match status" value="1"/>
</dbReference>
<evidence type="ECO:0000313" key="2">
    <source>
        <dbReference type="EMBL" id="WPL16621.1"/>
    </source>
</evidence>
<dbReference type="Proteomes" id="UP001432180">
    <property type="component" value="Chromosome"/>
</dbReference>
<sequence length="103" mass="11270">MAKILNCRQGSVPIAPDFGIPDFTGVLGTFDEGAWPEVEDAIGKVIAKYEPRLVNVAVRHEIKADSPFEVAFQLAATIRLDGRESPILFEAVLNSDGRIEVME</sequence>
<keyword evidence="3" id="KW-1185">Reference proteome</keyword>
<proteinExistence type="predicted"/>
<dbReference type="Pfam" id="PF04965">
    <property type="entry name" value="GPW_gp25"/>
    <property type="match status" value="1"/>
</dbReference>
<dbReference type="EMBL" id="CP121472">
    <property type="protein sequence ID" value="WPL16621.1"/>
    <property type="molecule type" value="Genomic_DNA"/>
</dbReference>
<gene>
    <name evidence="2" type="ORF">Thiowin_01588</name>
</gene>
<dbReference type="InterPro" id="IPR007048">
    <property type="entry name" value="IraD/Gp25-like"/>
</dbReference>
<dbReference type="NCBIfam" id="TIGR03357">
    <property type="entry name" value="VI_zyme"/>
    <property type="match status" value="1"/>
</dbReference>
<protein>
    <submittedName>
        <fullName evidence="2">Type VI secretion system lysozyme-like protein</fullName>
    </submittedName>
</protein>
<reference evidence="2 3" key="1">
    <citation type="journal article" date="2023" name="Microorganisms">
        <title>Thiorhodovibrio frisius and Trv. litoralis spp. nov., Two Novel Members from a Clade of Fastidious Purple Sulfur Bacteria That Exhibit Unique Red-Shifted Light-Harvesting Capabilities.</title>
        <authorList>
            <person name="Methner A."/>
            <person name="Kuzyk S.B."/>
            <person name="Petersen J."/>
            <person name="Bauer S."/>
            <person name="Brinkmann H."/>
            <person name="Sichau K."/>
            <person name="Wanner G."/>
            <person name="Wolf J."/>
            <person name="Neumann-Schaal M."/>
            <person name="Henke P."/>
            <person name="Tank M."/>
            <person name="Sproer C."/>
            <person name="Bunk B."/>
            <person name="Overmann J."/>
        </authorList>
    </citation>
    <scope>NUCLEOTIDE SEQUENCE [LARGE SCALE GENOMIC DNA]</scope>
    <source>
        <strain evidence="2 3">DSM 6702</strain>
    </source>
</reference>
<name>A0ABZ0S8P5_9GAMM</name>
<dbReference type="SUPFAM" id="SSF160719">
    <property type="entry name" value="gpW/gp25-like"/>
    <property type="match status" value="1"/>
</dbReference>
<evidence type="ECO:0000313" key="3">
    <source>
        <dbReference type="Proteomes" id="UP001432180"/>
    </source>
</evidence>
<evidence type="ECO:0000259" key="1">
    <source>
        <dbReference type="Pfam" id="PF04965"/>
    </source>
</evidence>